<dbReference type="Gene3D" id="3.30.460.40">
    <property type="match status" value="1"/>
</dbReference>
<evidence type="ECO:0000313" key="1">
    <source>
        <dbReference type="EMBL" id="TFK39320.1"/>
    </source>
</evidence>
<keyword evidence="2" id="KW-1185">Reference proteome</keyword>
<dbReference type="EMBL" id="ML213600">
    <property type="protein sequence ID" value="TFK39320.1"/>
    <property type="molecule type" value="Genomic_DNA"/>
</dbReference>
<gene>
    <name evidence="1" type="ORF">BDQ12DRAFT_77027</name>
</gene>
<proteinExistence type="predicted"/>
<protein>
    <submittedName>
        <fullName evidence="1">Uncharacterized protein</fullName>
    </submittedName>
</protein>
<organism evidence="1 2">
    <name type="scientific">Crucibulum laeve</name>
    <dbReference type="NCBI Taxonomy" id="68775"/>
    <lineage>
        <taxon>Eukaryota</taxon>
        <taxon>Fungi</taxon>
        <taxon>Dikarya</taxon>
        <taxon>Basidiomycota</taxon>
        <taxon>Agaricomycotina</taxon>
        <taxon>Agaricomycetes</taxon>
        <taxon>Agaricomycetidae</taxon>
        <taxon>Agaricales</taxon>
        <taxon>Agaricineae</taxon>
        <taxon>Nidulariaceae</taxon>
        <taxon>Crucibulum</taxon>
    </lineage>
</organism>
<reference evidence="1 2" key="1">
    <citation type="journal article" date="2019" name="Nat. Ecol. Evol.">
        <title>Megaphylogeny resolves global patterns of mushroom evolution.</title>
        <authorList>
            <person name="Varga T."/>
            <person name="Krizsan K."/>
            <person name="Foldi C."/>
            <person name="Dima B."/>
            <person name="Sanchez-Garcia M."/>
            <person name="Sanchez-Ramirez S."/>
            <person name="Szollosi G.J."/>
            <person name="Szarkandi J.G."/>
            <person name="Papp V."/>
            <person name="Albert L."/>
            <person name="Andreopoulos W."/>
            <person name="Angelini C."/>
            <person name="Antonin V."/>
            <person name="Barry K.W."/>
            <person name="Bougher N.L."/>
            <person name="Buchanan P."/>
            <person name="Buyck B."/>
            <person name="Bense V."/>
            <person name="Catcheside P."/>
            <person name="Chovatia M."/>
            <person name="Cooper J."/>
            <person name="Damon W."/>
            <person name="Desjardin D."/>
            <person name="Finy P."/>
            <person name="Geml J."/>
            <person name="Haridas S."/>
            <person name="Hughes K."/>
            <person name="Justo A."/>
            <person name="Karasinski D."/>
            <person name="Kautmanova I."/>
            <person name="Kiss B."/>
            <person name="Kocsube S."/>
            <person name="Kotiranta H."/>
            <person name="LaButti K.M."/>
            <person name="Lechner B.E."/>
            <person name="Liimatainen K."/>
            <person name="Lipzen A."/>
            <person name="Lukacs Z."/>
            <person name="Mihaltcheva S."/>
            <person name="Morgado L.N."/>
            <person name="Niskanen T."/>
            <person name="Noordeloos M.E."/>
            <person name="Ohm R.A."/>
            <person name="Ortiz-Santana B."/>
            <person name="Ovrebo C."/>
            <person name="Racz N."/>
            <person name="Riley R."/>
            <person name="Savchenko A."/>
            <person name="Shiryaev A."/>
            <person name="Soop K."/>
            <person name="Spirin V."/>
            <person name="Szebenyi C."/>
            <person name="Tomsovsky M."/>
            <person name="Tulloss R.E."/>
            <person name="Uehling J."/>
            <person name="Grigoriev I.V."/>
            <person name="Vagvolgyi C."/>
            <person name="Papp T."/>
            <person name="Martin F.M."/>
            <person name="Miettinen O."/>
            <person name="Hibbett D.S."/>
            <person name="Nagy L.G."/>
        </authorList>
    </citation>
    <scope>NUCLEOTIDE SEQUENCE [LARGE SCALE GENOMIC DNA]</scope>
    <source>
        <strain evidence="1 2">CBS 166.37</strain>
    </source>
</reference>
<dbReference type="OrthoDB" id="3133286at2759"/>
<dbReference type="InterPro" id="IPR043519">
    <property type="entry name" value="NT_sf"/>
</dbReference>
<name>A0A5C3M260_9AGAR</name>
<dbReference type="Proteomes" id="UP000308652">
    <property type="component" value="Unassembled WGS sequence"/>
</dbReference>
<evidence type="ECO:0000313" key="2">
    <source>
        <dbReference type="Proteomes" id="UP000308652"/>
    </source>
</evidence>
<sequence length="230" mass="26844">MPRFYQTPLTPQEIQRTAQAAVRALEENGLECCLFGSTACAIYGMENREPNDVDIVVLTEIQTEELKDLILETDDNFYLIPSRDPNATHRVLWYALSSLEQPHLERKCKVDILVPGLLSIPRVPSQHIMYSENFPDIPLMPLLPLILLKLRGWSDHRVDEREYMQEKVPQDEVDIEEMLQLAVEEYDVHIRKEKWLPEWFIREAKERVGLFAKELPGSEAHWRDLGFFVS</sequence>
<dbReference type="AlphaFoldDB" id="A0A5C3M260"/>
<dbReference type="SUPFAM" id="SSF81301">
    <property type="entry name" value="Nucleotidyltransferase"/>
    <property type="match status" value="1"/>
</dbReference>
<accession>A0A5C3M260</accession>